<gene>
    <name evidence="2" type="primary">gb10201</name>
    <name evidence="2" type="ORF">PR202_gb10201</name>
</gene>
<evidence type="ECO:0000256" key="1">
    <source>
        <dbReference type="SAM" id="MobiDB-lite"/>
    </source>
</evidence>
<feature type="region of interest" description="Disordered" evidence="1">
    <location>
        <begin position="1"/>
        <end position="126"/>
    </location>
</feature>
<name>A0AAV5EGY7_ELECO</name>
<dbReference type="GO" id="GO:0004525">
    <property type="term" value="F:ribonuclease III activity"/>
    <property type="evidence" value="ECO:0007669"/>
    <property type="project" value="InterPro"/>
</dbReference>
<protein>
    <submittedName>
        <fullName evidence="2">Uncharacterized protein</fullName>
    </submittedName>
</protein>
<organism evidence="2 3">
    <name type="scientific">Eleusine coracana subsp. coracana</name>
    <dbReference type="NCBI Taxonomy" id="191504"/>
    <lineage>
        <taxon>Eukaryota</taxon>
        <taxon>Viridiplantae</taxon>
        <taxon>Streptophyta</taxon>
        <taxon>Embryophyta</taxon>
        <taxon>Tracheophyta</taxon>
        <taxon>Spermatophyta</taxon>
        <taxon>Magnoliopsida</taxon>
        <taxon>Liliopsida</taxon>
        <taxon>Poales</taxon>
        <taxon>Poaceae</taxon>
        <taxon>PACMAD clade</taxon>
        <taxon>Chloridoideae</taxon>
        <taxon>Cynodonteae</taxon>
        <taxon>Eleusininae</taxon>
        <taxon>Eleusine</taxon>
    </lineage>
</organism>
<dbReference type="InterPro" id="IPR036389">
    <property type="entry name" value="RNase_III_sf"/>
</dbReference>
<dbReference type="Proteomes" id="UP001054889">
    <property type="component" value="Unassembled WGS sequence"/>
</dbReference>
<comment type="caution">
    <text evidence="2">The sequence shown here is derived from an EMBL/GenBank/DDBJ whole genome shotgun (WGS) entry which is preliminary data.</text>
</comment>
<reference evidence="2" key="2">
    <citation type="submission" date="2021-12" db="EMBL/GenBank/DDBJ databases">
        <title>Resequencing data analysis of finger millet.</title>
        <authorList>
            <person name="Hatakeyama M."/>
            <person name="Aluri S."/>
            <person name="Balachadran M.T."/>
            <person name="Sivarajan S.R."/>
            <person name="Poveda L."/>
            <person name="Shimizu-Inatsugi R."/>
            <person name="Schlapbach R."/>
            <person name="Sreeman S.M."/>
            <person name="Shimizu K.K."/>
        </authorList>
    </citation>
    <scope>NUCLEOTIDE SEQUENCE</scope>
</reference>
<dbReference type="SUPFAM" id="SSF69065">
    <property type="entry name" value="RNase III domain-like"/>
    <property type="match status" value="1"/>
</dbReference>
<dbReference type="EMBL" id="BQKI01000076">
    <property type="protein sequence ID" value="GJN22618.1"/>
    <property type="molecule type" value="Genomic_DNA"/>
</dbReference>
<sequence>MGLMGHMGHGCTSADIDSSHPTRPDSIPHPTNCRSPEGGCAQNKTKKKNCRRDEAAATLPIFATRHQPIKRQQQWRFRRASCSSSSSSRPSPSPLLMKPQWDLPPSTRRWPSSRRRSGTTSAPRTCYSRENGRALAVLGLAASESAAAASTVSRSATRAASEAACAETGARVGIPAVVRVAAGTSASTPPVVCGALRALIGAVAVDAGSTDAASKLYWRLHEVTVASSTAAAI</sequence>
<keyword evidence="3" id="KW-1185">Reference proteome</keyword>
<evidence type="ECO:0000313" key="2">
    <source>
        <dbReference type="EMBL" id="GJN22618.1"/>
    </source>
</evidence>
<accession>A0AAV5EGY7</accession>
<reference evidence="2" key="1">
    <citation type="journal article" date="2018" name="DNA Res.">
        <title>Multiple hybrid de novo genome assembly of finger millet, an orphan allotetraploid crop.</title>
        <authorList>
            <person name="Hatakeyama M."/>
            <person name="Aluri S."/>
            <person name="Balachadran M.T."/>
            <person name="Sivarajan S.R."/>
            <person name="Patrignani A."/>
            <person name="Gruter S."/>
            <person name="Poveda L."/>
            <person name="Shimizu-Inatsugi R."/>
            <person name="Baeten J."/>
            <person name="Francoijs K.J."/>
            <person name="Nataraja K.N."/>
            <person name="Reddy Y.A.N."/>
            <person name="Phadnis S."/>
            <person name="Ravikumar R.L."/>
            <person name="Schlapbach R."/>
            <person name="Sreeman S.M."/>
            <person name="Shimizu K.K."/>
        </authorList>
    </citation>
    <scope>NUCLEOTIDE SEQUENCE</scope>
</reference>
<feature type="compositionally biased region" description="Low complexity" evidence="1">
    <location>
        <begin position="80"/>
        <end position="90"/>
    </location>
</feature>
<dbReference type="AlphaFoldDB" id="A0AAV5EGY7"/>
<evidence type="ECO:0000313" key="3">
    <source>
        <dbReference type="Proteomes" id="UP001054889"/>
    </source>
</evidence>
<proteinExistence type="predicted"/>
<dbReference type="GO" id="GO:0006396">
    <property type="term" value="P:RNA processing"/>
    <property type="evidence" value="ECO:0007669"/>
    <property type="project" value="InterPro"/>
</dbReference>